<feature type="domain" description="C-methyltransferase" evidence="1">
    <location>
        <begin position="285"/>
        <end position="365"/>
    </location>
</feature>
<dbReference type="EMBL" id="BAABWU010000013">
    <property type="protein sequence ID" value="GAA6197567.1"/>
    <property type="molecule type" value="Genomic_DNA"/>
</dbReference>
<dbReference type="Gene3D" id="3.40.50.720">
    <property type="entry name" value="NAD(P)-binding Rossmann-like Domain"/>
    <property type="match status" value="1"/>
</dbReference>
<keyword evidence="2" id="KW-0808">Transferase</keyword>
<evidence type="ECO:0000259" key="1">
    <source>
        <dbReference type="Pfam" id="PF08484"/>
    </source>
</evidence>
<dbReference type="GO" id="GO:0008168">
    <property type="term" value="F:methyltransferase activity"/>
    <property type="evidence" value="ECO:0007669"/>
    <property type="project" value="UniProtKB-KW"/>
</dbReference>
<reference evidence="2 3" key="1">
    <citation type="submission" date="2024-04" db="EMBL/GenBank/DDBJ databases">
        <title>Draft genome sequence of Pseudophaeobacter arcticus NBRC 116598.</title>
        <authorList>
            <person name="Miyakawa T."/>
            <person name="Kusuya Y."/>
            <person name="Miura T."/>
        </authorList>
    </citation>
    <scope>NUCLEOTIDE SEQUENCE [LARGE SCALE GENOMIC DNA]</scope>
    <source>
        <strain evidence="2 3">SU-CL00105</strain>
    </source>
</reference>
<dbReference type="GO" id="GO:0032259">
    <property type="term" value="P:methylation"/>
    <property type="evidence" value="ECO:0007669"/>
    <property type="project" value="UniProtKB-KW"/>
</dbReference>
<comment type="caution">
    <text evidence="2">The sequence shown here is derived from an EMBL/GenBank/DDBJ whole genome shotgun (WGS) entry which is preliminary data.</text>
</comment>
<evidence type="ECO:0000313" key="3">
    <source>
        <dbReference type="Proteomes" id="UP001441944"/>
    </source>
</evidence>
<dbReference type="Proteomes" id="UP001441944">
    <property type="component" value="Unassembled WGS sequence"/>
</dbReference>
<sequence length="376" mass="41513">MLDERPNIPSLQNVALQTSAEALAFPQGAITMVRCANCSFVWNASFDPAKISYDETYNNDVTSSPYYLAHLDAMADRVITSVPEDADIHYVEIGCGEGDFLSLVHQRAGGRMKSATGFDPSFTGEDKLPDGAKVYRNFFSPDNTDQIPAEANVVCSRHTIEHVADVQNFATALAAALAPGRTLFIETPDANWILEHTAFQDFFYEHCSIYTPESIRFLLAQQGLECDVEPVYDGQYMWVSARMPETPVQAKPAELSGQLGLNYLENKRQMMAEWTTYFEGRRAIAPVALWGGASKGVTFSLLFNTAEDAPIDCVIDLNVAKQGCFMPISGTMIVSPETAKSRGVGTVIIMNPNYEDEIRQQIQDMGWTAEVRVLNG</sequence>
<gene>
    <name evidence="2" type="ORF">NBRC116598_30110</name>
</gene>
<dbReference type="InterPro" id="IPR029063">
    <property type="entry name" value="SAM-dependent_MTases_sf"/>
</dbReference>
<dbReference type="Pfam" id="PF13489">
    <property type="entry name" value="Methyltransf_23"/>
    <property type="match status" value="1"/>
</dbReference>
<name>A0ABQ0ANY1_9RHOB</name>
<keyword evidence="2" id="KW-0489">Methyltransferase</keyword>
<dbReference type="Gene3D" id="3.40.50.150">
    <property type="entry name" value="Vaccinia Virus protein VP39"/>
    <property type="match status" value="1"/>
</dbReference>
<dbReference type="SUPFAM" id="SSF53335">
    <property type="entry name" value="S-adenosyl-L-methionine-dependent methyltransferases"/>
    <property type="match status" value="1"/>
</dbReference>
<organism evidence="2 3">
    <name type="scientific">Pseudophaeobacter arcticus</name>
    <dbReference type="NCBI Taxonomy" id="385492"/>
    <lineage>
        <taxon>Bacteria</taxon>
        <taxon>Pseudomonadati</taxon>
        <taxon>Pseudomonadota</taxon>
        <taxon>Alphaproteobacteria</taxon>
        <taxon>Rhodobacterales</taxon>
        <taxon>Paracoccaceae</taxon>
        <taxon>Pseudophaeobacter</taxon>
    </lineage>
</organism>
<proteinExistence type="predicted"/>
<keyword evidence="3" id="KW-1185">Reference proteome</keyword>
<protein>
    <submittedName>
        <fullName evidence="2">Class I SAM-dependent methyltransferase</fullName>
    </submittedName>
</protein>
<dbReference type="InterPro" id="IPR013691">
    <property type="entry name" value="MeTrfase_14"/>
</dbReference>
<accession>A0ABQ0ANY1</accession>
<dbReference type="Pfam" id="PF08484">
    <property type="entry name" value="Methyltransf_14"/>
    <property type="match status" value="1"/>
</dbReference>
<dbReference type="RefSeq" id="WP_353401228.1">
    <property type="nucleotide sequence ID" value="NZ_BAABWU010000013.1"/>
</dbReference>
<evidence type="ECO:0000313" key="2">
    <source>
        <dbReference type="EMBL" id="GAA6197567.1"/>
    </source>
</evidence>